<dbReference type="Proteomes" id="UP000298663">
    <property type="component" value="Unassembled WGS sequence"/>
</dbReference>
<organism evidence="2 3">
    <name type="scientific">Steinernema carpocapsae</name>
    <name type="common">Entomopathogenic nematode</name>
    <dbReference type="NCBI Taxonomy" id="34508"/>
    <lineage>
        <taxon>Eukaryota</taxon>
        <taxon>Metazoa</taxon>
        <taxon>Ecdysozoa</taxon>
        <taxon>Nematoda</taxon>
        <taxon>Chromadorea</taxon>
        <taxon>Rhabditida</taxon>
        <taxon>Tylenchina</taxon>
        <taxon>Panagrolaimomorpha</taxon>
        <taxon>Strongyloidoidea</taxon>
        <taxon>Steinernematidae</taxon>
        <taxon>Steinernema</taxon>
    </lineage>
</organism>
<accession>A0A4U8UW44</accession>
<evidence type="ECO:0000313" key="2">
    <source>
        <dbReference type="EMBL" id="TMS36038.1"/>
    </source>
</evidence>
<keyword evidence="3" id="KW-1185">Reference proteome</keyword>
<dbReference type="EMBL" id="AZBU02000001">
    <property type="protein sequence ID" value="TMS36038.1"/>
    <property type="molecule type" value="Genomic_DNA"/>
</dbReference>
<sequence length="277" mass="30131">MEPHKLHTGFDQDHVGLGVDQHLGYPASALQFQSQRPLFVRRMSRSEPHLNVPHFINANDHVVSSMHHVLSGLFEVDSTMSLTSMIHEREQAGKISQSGSMNNLQDHFENSCSVRSDPYSGKSSGAYQNARGDTLQNQDSYQTPASAAASSGPLRKSSSAVEWKNTGQSHFPSTSVQPYHHNDTAELGGLTMSVKPENSMGLSSAGTGPLSAAAQKFVQNSPEALGQSIAAGGLASMGHDDSQKRSGMFSMFGRGFFARPAMRDEQENYRYIMALDR</sequence>
<proteinExistence type="predicted"/>
<reference evidence="2 3" key="2">
    <citation type="journal article" date="2019" name="G3 (Bethesda)">
        <title>Hybrid Assembly of the Genome of the Entomopathogenic Nematode Steinernema carpocapsae Identifies the X-Chromosome.</title>
        <authorList>
            <person name="Serra L."/>
            <person name="Macchietto M."/>
            <person name="Macias-Munoz A."/>
            <person name="McGill C.J."/>
            <person name="Rodriguez I.M."/>
            <person name="Rodriguez B."/>
            <person name="Murad R."/>
            <person name="Mortazavi A."/>
        </authorList>
    </citation>
    <scope>NUCLEOTIDE SEQUENCE [LARGE SCALE GENOMIC DNA]</scope>
    <source>
        <strain evidence="2 3">ALL</strain>
    </source>
</reference>
<feature type="region of interest" description="Disordered" evidence="1">
    <location>
        <begin position="92"/>
        <end position="184"/>
    </location>
</feature>
<feature type="compositionally biased region" description="Polar residues" evidence="1">
    <location>
        <begin position="156"/>
        <end position="177"/>
    </location>
</feature>
<dbReference type="OrthoDB" id="5824236at2759"/>
<dbReference type="STRING" id="34508.A0A4U8UW44"/>
<feature type="compositionally biased region" description="Polar residues" evidence="1">
    <location>
        <begin position="94"/>
        <end position="114"/>
    </location>
</feature>
<reference evidence="2 3" key="1">
    <citation type="journal article" date="2015" name="Genome Biol.">
        <title>Comparative genomics of Steinernema reveals deeply conserved gene regulatory networks.</title>
        <authorList>
            <person name="Dillman A.R."/>
            <person name="Macchietto M."/>
            <person name="Porter C.F."/>
            <person name="Rogers A."/>
            <person name="Williams B."/>
            <person name="Antoshechkin I."/>
            <person name="Lee M.M."/>
            <person name="Goodwin Z."/>
            <person name="Lu X."/>
            <person name="Lewis E.E."/>
            <person name="Goodrich-Blair H."/>
            <person name="Stock S.P."/>
            <person name="Adams B.J."/>
            <person name="Sternberg P.W."/>
            <person name="Mortazavi A."/>
        </authorList>
    </citation>
    <scope>NUCLEOTIDE SEQUENCE [LARGE SCALE GENOMIC DNA]</scope>
    <source>
        <strain evidence="2 3">ALL</strain>
    </source>
</reference>
<protein>
    <submittedName>
        <fullName evidence="2">Uncharacterized protein</fullName>
    </submittedName>
</protein>
<dbReference type="AlphaFoldDB" id="A0A4U8UW44"/>
<evidence type="ECO:0000256" key="1">
    <source>
        <dbReference type="SAM" id="MobiDB-lite"/>
    </source>
</evidence>
<comment type="caution">
    <text evidence="2">The sequence shown here is derived from an EMBL/GenBank/DDBJ whole genome shotgun (WGS) entry which is preliminary data.</text>
</comment>
<feature type="compositionally biased region" description="Polar residues" evidence="1">
    <location>
        <begin position="134"/>
        <end position="149"/>
    </location>
</feature>
<name>A0A4U8UW44_STECR</name>
<gene>
    <name evidence="2" type="ORF">L596_003304</name>
</gene>
<evidence type="ECO:0000313" key="3">
    <source>
        <dbReference type="Proteomes" id="UP000298663"/>
    </source>
</evidence>